<keyword evidence="5" id="KW-0963">Cytoplasm</keyword>
<evidence type="ECO:0000256" key="6">
    <source>
        <dbReference type="NCBIfam" id="TIGR00152"/>
    </source>
</evidence>
<evidence type="ECO:0000256" key="3">
    <source>
        <dbReference type="ARBA" id="ARBA00022840"/>
    </source>
</evidence>
<proteinExistence type="inferred from homology"/>
<reference evidence="7 8" key="1">
    <citation type="submission" date="2019-08" db="EMBL/GenBank/DDBJ databases">
        <title>Genome of Luteibaculum oceani JCM 18817.</title>
        <authorList>
            <person name="Bowman J.P."/>
        </authorList>
    </citation>
    <scope>NUCLEOTIDE SEQUENCE [LARGE SCALE GENOMIC DNA]</scope>
    <source>
        <strain evidence="7 8">JCM 18817</strain>
    </source>
</reference>
<name>A0A5C6V9Y1_9FLAO</name>
<dbReference type="PROSITE" id="PS51219">
    <property type="entry name" value="DPCK"/>
    <property type="match status" value="1"/>
</dbReference>
<accession>A0A5C6V9Y1</accession>
<dbReference type="GO" id="GO:0004140">
    <property type="term" value="F:dephospho-CoA kinase activity"/>
    <property type="evidence" value="ECO:0007669"/>
    <property type="project" value="UniProtKB-UniRule"/>
</dbReference>
<dbReference type="EMBL" id="VORB01000002">
    <property type="protein sequence ID" value="TXC82017.1"/>
    <property type="molecule type" value="Genomic_DNA"/>
</dbReference>
<keyword evidence="4 5" id="KW-0173">Coenzyme A biosynthesis</keyword>
<feature type="binding site" evidence="5">
    <location>
        <begin position="14"/>
        <end position="19"/>
    </location>
    <ligand>
        <name>ATP</name>
        <dbReference type="ChEBI" id="CHEBI:30616"/>
    </ligand>
</feature>
<dbReference type="GO" id="GO:0015937">
    <property type="term" value="P:coenzyme A biosynthetic process"/>
    <property type="evidence" value="ECO:0007669"/>
    <property type="project" value="UniProtKB-UniRule"/>
</dbReference>
<dbReference type="UniPathway" id="UPA00241">
    <property type="reaction ID" value="UER00356"/>
</dbReference>
<sequence>MAKSQILGITGGIGAGKSFVAGIFNHLGIPVYNSDLRAKQILAEHSEVKSELKSFFGSEVFHENGDVDRAKLASIVFTDASKLKQLNEIIHPRVAQDFENWINDHGNSPWIIKEAAILIESGAYKSCDKILMISADTEVRISRVINRDQSQRKDVEERIANQMGDQERRGYCDFEILNDGTKALLPQINEVLKGINWRSNIQD</sequence>
<evidence type="ECO:0000256" key="4">
    <source>
        <dbReference type="ARBA" id="ARBA00022993"/>
    </source>
</evidence>
<dbReference type="AlphaFoldDB" id="A0A5C6V9Y1"/>
<comment type="subcellular location">
    <subcellularLocation>
        <location evidence="5">Cytoplasm</location>
    </subcellularLocation>
</comment>
<dbReference type="OrthoDB" id="9812943at2"/>
<protein>
    <recommendedName>
        <fullName evidence="5 6">Dephospho-CoA kinase</fullName>
        <ecNumber evidence="5 6">2.7.1.24</ecNumber>
    </recommendedName>
    <alternativeName>
        <fullName evidence="5">Dephosphocoenzyme A kinase</fullName>
    </alternativeName>
</protein>
<keyword evidence="5 7" id="KW-0418">Kinase</keyword>
<dbReference type="PANTHER" id="PTHR10695">
    <property type="entry name" value="DEPHOSPHO-COA KINASE-RELATED"/>
    <property type="match status" value="1"/>
</dbReference>
<keyword evidence="2 5" id="KW-0547">Nucleotide-binding</keyword>
<dbReference type="InterPro" id="IPR001977">
    <property type="entry name" value="Depp_CoAkinase"/>
</dbReference>
<evidence type="ECO:0000256" key="1">
    <source>
        <dbReference type="ARBA" id="ARBA00009018"/>
    </source>
</evidence>
<gene>
    <name evidence="5" type="primary">coaE</name>
    <name evidence="7" type="ORF">FRX97_02690</name>
</gene>
<dbReference type="GO" id="GO:0005524">
    <property type="term" value="F:ATP binding"/>
    <property type="evidence" value="ECO:0007669"/>
    <property type="project" value="UniProtKB-UniRule"/>
</dbReference>
<keyword evidence="3 5" id="KW-0067">ATP-binding</keyword>
<dbReference type="EC" id="2.7.1.24" evidence="5 6"/>
<comment type="pathway">
    <text evidence="5">Cofactor biosynthesis; coenzyme A biosynthesis; CoA from (R)-pantothenate: step 5/5.</text>
</comment>
<dbReference type="NCBIfam" id="TIGR00152">
    <property type="entry name" value="dephospho-CoA kinase"/>
    <property type="match status" value="1"/>
</dbReference>
<comment type="catalytic activity">
    <reaction evidence="5">
        <text>3'-dephospho-CoA + ATP = ADP + CoA + H(+)</text>
        <dbReference type="Rhea" id="RHEA:18245"/>
        <dbReference type="ChEBI" id="CHEBI:15378"/>
        <dbReference type="ChEBI" id="CHEBI:30616"/>
        <dbReference type="ChEBI" id="CHEBI:57287"/>
        <dbReference type="ChEBI" id="CHEBI:57328"/>
        <dbReference type="ChEBI" id="CHEBI:456216"/>
        <dbReference type="EC" id="2.7.1.24"/>
    </reaction>
</comment>
<dbReference type="Proteomes" id="UP000321168">
    <property type="component" value="Unassembled WGS sequence"/>
</dbReference>
<comment type="similarity">
    <text evidence="1 5">Belongs to the CoaE family.</text>
</comment>
<dbReference type="GO" id="GO:0005737">
    <property type="term" value="C:cytoplasm"/>
    <property type="evidence" value="ECO:0007669"/>
    <property type="project" value="UniProtKB-SubCell"/>
</dbReference>
<keyword evidence="5 7" id="KW-0808">Transferase</keyword>
<evidence type="ECO:0000313" key="8">
    <source>
        <dbReference type="Proteomes" id="UP000321168"/>
    </source>
</evidence>
<dbReference type="InterPro" id="IPR027417">
    <property type="entry name" value="P-loop_NTPase"/>
</dbReference>
<dbReference type="PANTHER" id="PTHR10695:SF46">
    <property type="entry name" value="BIFUNCTIONAL COENZYME A SYNTHASE-RELATED"/>
    <property type="match status" value="1"/>
</dbReference>
<dbReference type="RefSeq" id="WP_147013126.1">
    <property type="nucleotide sequence ID" value="NZ_VORB01000002.1"/>
</dbReference>
<dbReference type="CDD" id="cd02022">
    <property type="entry name" value="DPCK"/>
    <property type="match status" value="1"/>
</dbReference>
<dbReference type="Gene3D" id="3.40.50.300">
    <property type="entry name" value="P-loop containing nucleotide triphosphate hydrolases"/>
    <property type="match status" value="1"/>
</dbReference>
<keyword evidence="8" id="KW-1185">Reference proteome</keyword>
<evidence type="ECO:0000256" key="2">
    <source>
        <dbReference type="ARBA" id="ARBA00022741"/>
    </source>
</evidence>
<dbReference type="HAMAP" id="MF_00376">
    <property type="entry name" value="Dephospho_CoA_kinase"/>
    <property type="match status" value="1"/>
</dbReference>
<organism evidence="7 8">
    <name type="scientific">Luteibaculum oceani</name>
    <dbReference type="NCBI Taxonomy" id="1294296"/>
    <lineage>
        <taxon>Bacteria</taxon>
        <taxon>Pseudomonadati</taxon>
        <taxon>Bacteroidota</taxon>
        <taxon>Flavobacteriia</taxon>
        <taxon>Flavobacteriales</taxon>
        <taxon>Luteibaculaceae</taxon>
        <taxon>Luteibaculum</taxon>
    </lineage>
</organism>
<evidence type="ECO:0000313" key="7">
    <source>
        <dbReference type="EMBL" id="TXC82017.1"/>
    </source>
</evidence>
<dbReference type="SUPFAM" id="SSF52540">
    <property type="entry name" value="P-loop containing nucleoside triphosphate hydrolases"/>
    <property type="match status" value="1"/>
</dbReference>
<dbReference type="Pfam" id="PF01121">
    <property type="entry name" value="CoaE"/>
    <property type="match status" value="1"/>
</dbReference>
<comment type="caution">
    <text evidence="7">The sequence shown here is derived from an EMBL/GenBank/DDBJ whole genome shotgun (WGS) entry which is preliminary data.</text>
</comment>
<comment type="function">
    <text evidence="5">Catalyzes the phosphorylation of the 3'-hydroxyl group of dephosphocoenzyme A to form coenzyme A.</text>
</comment>
<evidence type="ECO:0000256" key="5">
    <source>
        <dbReference type="HAMAP-Rule" id="MF_00376"/>
    </source>
</evidence>